<keyword evidence="5" id="KW-1185">Reference proteome</keyword>
<reference evidence="4" key="1">
    <citation type="submission" date="2021-06" db="EMBL/GenBank/DDBJ databases">
        <authorList>
            <person name="Kallberg Y."/>
            <person name="Tangrot J."/>
            <person name="Rosling A."/>
        </authorList>
    </citation>
    <scope>NUCLEOTIDE SEQUENCE</scope>
    <source>
        <strain evidence="4">MA453B</strain>
    </source>
</reference>
<evidence type="ECO:0000256" key="2">
    <source>
        <dbReference type="ARBA" id="ARBA00023306"/>
    </source>
</evidence>
<evidence type="ECO:0000313" key="5">
    <source>
        <dbReference type="Proteomes" id="UP000789405"/>
    </source>
</evidence>
<dbReference type="PANTHER" id="PTHR12634:SF8">
    <property type="entry name" value="FIERY MOUNTAIN, ISOFORM D"/>
    <property type="match status" value="1"/>
</dbReference>
<dbReference type="PANTHER" id="PTHR12634">
    <property type="entry name" value="SIT4 YEAST -ASSOCIATING PROTEIN-RELATED"/>
    <property type="match status" value="1"/>
</dbReference>
<proteinExistence type="inferred from homology"/>
<feature type="region of interest" description="Disordered" evidence="3">
    <location>
        <begin position="680"/>
        <end position="721"/>
    </location>
</feature>
<evidence type="ECO:0000256" key="3">
    <source>
        <dbReference type="SAM" id="MobiDB-lite"/>
    </source>
</evidence>
<feature type="compositionally biased region" description="Acidic residues" evidence="3">
    <location>
        <begin position="817"/>
        <end position="826"/>
    </location>
</feature>
<name>A0A9N9I926_9GLOM</name>
<dbReference type="GO" id="GO:0019888">
    <property type="term" value="F:protein phosphatase regulator activity"/>
    <property type="evidence" value="ECO:0007669"/>
    <property type="project" value="TreeGrafter"/>
</dbReference>
<evidence type="ECO:0000256" key="1">
    <source>
        <dbReference type="ARBA" id="ARBA00006180"/>
    </source>
</evidence>
<organism evidence="4 5">
    <name type="scientific">Dentiscutata erythropus</name>
    <dbReference type="NCBI Taxonomy" id="1348616"/>
    <lineage>
        <taxon>Eukaryota</taxon>
        <taxon>Fungi</taxon>
        <taxon>Fungi incertae sedis</taxon>
        <taxon>Mucoromycota</taxon>
        <taxon>Glomeromycotina</taxon>
        <taxon>Glomeromycetes</taxon>
        <taxon>Diversisporales</taxon>
        <taxon>Gigasporaceae</taxon>
        <taxon>Dentiscutata</taxon>
    </lineage>
</organism>
<sequence>IDGLLDKEDLTLEELLDEDDLLQECKAHNNKLVEYLRDPIILSQLLNYIIRDDLDERQRFKYPYVACEVFSCEIWTICETVIDNVDLLNAFWQFLDRPAPLNSLQASYFTKVNIVFLQKKMIEMVKFIQSIPNVVKKMLNHMETSAIMDLLLKLISYEEYPEGAGVIDWLNSEGLIEALISRLDPHLDPDVHSTTAQVLIDIITISQSSSPEQGGVGPNALSRELISEKTVTRLVNYMLDPEAPNSTSSLTNGVNILMQIIQKNNCDFNEESTPTLSPHQPHLVVDLSDMLRVLANRIGDFKSLLENPKSVSGQIDTTIGKMVPLGFERFRICELFAELLHCSNMSLLNVVRQEIPVNGFYELKHDDYSNYNPITQTSEIGGVFQMQKKDNSQTVQTSCIEEVVQTNEVGEVFQIKEKDEGFQIQENDYDSTTQTSGVEDVYKIQKKDYDRATQTQDTFQSQEKDYTQTQTNVIGEVFQLQEISELQTQNIDNMKQMDSNLPDSNLGQSTPVASPIFEHLQAPPGLEAVSQFNQYNGLNSSQLPVGDILKSKFIEYRIIPTCLDLFFNFKWNNFLHTVVYDMIAQIFNGRMDIGYNKALAISVFTDGQLTKRITKAQRLNDYEIEQPKGVRLGYMGHLTFIAEEVVKLLDRYAVEIGEKVREYIEAEDWQEYVSKTLRETRERDRAPLGGQRPSNHDSMSPSREESEDDDDDDTSEAVADGDMASDQFARYLCQQITNDLPDKFGSSDESDDDEEEGWMGFKCSVFNFMAIYKIILIQLSDDFDRDVDFEMRGPFSNPNMIESDHFENRRSSLGDEFGGDSDEDDSSAQWSTSNMHEHKQLLTVADWSAAEFQTGFKTSATKPASKLSANTPSSSATTNSVPPPSHTDIVTSVPTTSEVANVNEGGIPVNNVKDGSDKDSNVTELVVSQINVSG</sequence>
<dbReference type="OrthoDB" id="295029at2759"/>
<keyword evidence="2" id="KW-0131">Cell cycle</keyword>
<feature type="non-terminal residue" evidence="4">
    <location>
        <position position="934"/>
    </location>
</feature>
<dbReference type="GO" id="GO:0005829">
    <property type="term" value="C:cytosol"/>
    <property type="evidence" value="ECO:0007669"/>
    <property type="project" value="TreeGrafter"/>
</dbReference>
<evidence type="ECO:0000313" key="4">
    <source>
        <dbReference type="EMBL" id="CAG8725794.1"/>
    </source>
</evidence>
<dbReference type="AlphaFoldDB" id="A0A9N9I926"/>
<feature type="region of interest" description="Disordered" evidence="3">
    <location>
        <begin position="860"/>
        <end position="920"/>
    </location>
</feature>
<dbReference type="InterPro" id="IPR007587">
    <property type="entry name" value="SAPS"/>
</dbReference>
<dbReference type="Proteomes" id="UP000789405">
    <property type="component" value="Unassembled WGS sequence"/>
</dbReference>
<protein>
    <submittedName>
        <fullName evidence="4">11585_t:CDS:1</fullName>
    </submittedName>
</protein>
<feature type="compositionally biased region" description="Low complexity" evidence="3">
    <location>
        <begin position="868"/>
        <end position="880"/>
    </location>
</feature>
<dbReference type="GO" id="GO:0019903">
    <property type="term" value="F:protein phosphatase binding"/>
    <property type="evidence" value="ECO:0007669"/>
    <property type="project" value="InterPro"/>
</dbReference>
<comment type="caution">
    <text evidence="4">The sequence shown here is derived from an EMBL/GenBank/DDBJ whole genome shotgun (WGS) entry which is preliminary data.</text>
</comment>
<accession>A0A9N9I926</accession>
<feature type="region of interest" description="Disordered" evidence="3">
    <location>
        <begin position="810"/>
        <end position="834"/>
    </location>
</feature>
<dbReference type="GO" id="GO:0005634">
    <property type="term" value="C:nucleus"/>
    <property type="evidence" value="ECO:0007669"/>
    <property type="project" value="TreeGrafter"/>
</dbReference>
<gene>
    <name evidence="4" type="ORF">DERYTH_LOCUS14705</name>
</gene>
<dbReference type="Pfam" id="PF04499">
    <property type="entry name" value="SAPS"/>
    <property type="match status" value="1"/>
</dbReference>
<comment type="similarity">
    <text evidence="1">Belongs to the SAPS family.</text>
</comment>
<feature type="compositionally biased region" description="Polar residues" evidence="3">
    <location>
        <begin position="888"/>
        <end position="900"/>
    </location>
</feature>
<dbReference type="EMBL" id="CAJVPY010011293">
    <property type="protein sequence ID" value="CAG8725794.1"/>
    <property type="molecule type" value="Genomic_DNA"/>
</dbReference>
<feature type="compositionally biased region" description="Acidic residues" evidence="3">
    <location>
        <begin position="705"/>
        <end position="715"/>
    </location>
</feature>